<reference evidence="2" key="1">
    <citation type="submission" date="2020-12" db="EMBL/GenBank/DDBJ databases">
        <authorList>
            <person name="Iha C."/>
        </authorList>
    </citation>
    <scope>NUCLEOTIDE SEQUENCE</scope>
</reference>
<keyword evidence="3" id="KW-1185">Reference proteome</keyword>
<name>A0A8S1J5M1_9CHLO</name>
<evidence type="ECO:0000313" key="3">
    <source>
        <dbReference type="Proteomes" id="UP000708148"/>
    </source>
</evidence>
<evidence type="ECO:0000256" key="1">
    <source>
        <dbReference type="SAM" id="Coils"/>
    </source>
</evidence>
<dbReference type="EMBL" id="CAJHUC010001928">
    <property type="protein sequence ID" value="CAD7702732.1"/>
    <property type="molecule type" value="Genomic_DNA"/>
</dbReference>
<dbReference type="InterPro" id="IPR036691">
    <property type="entry name" value="Endo/exonu/phosph_ase_sf"/>
</dbReference>
<dbReference type="Gene3D" id="3.60.10.10">
    <property type="entry name" value="Endonuclease/exonuclease/phosphatase"/>
    <property type="match status" value="1"/>
</dbReference>
<keyword evidence="1" id="KW-0175">Coiled coil</keyword>
<evidence type="ECO:0000313" key="2">
    <source>
        <dbReference type="EMBL" id="CAD7702732.1"/>
    </source>
</evidence>
<organism evidence="2 3">
    <name type="scientific">Ostreobium quekettii</name>
    <dbReference type="NCBI Taxonomy" id="121088"/>
    <lineage>
        <taxon>Eukaryota</taxon>
        <taxon>Viridiplantae</taxon>
        <taxon>Chlorophyta</taxon>
        <taxon>core chlorophytes</taxon>
        <taxon>Ulvophyceae</taxon>
        <taxon>TCBD clade</taxon>
        <taxon>Bryopsidales</taxon>
        <taxon>Ostreobineae</taxon>
        <taxon>Ostreobiaceae</taxon>
        <taxon>Ostreobium</taxon>
    </lineage>
</organism>
<feature type="coiled-coil region" evidence="1">
    <location>
        <begin position="59"/>
        <end position="86"/>
    </location>
</feature>
<dbReference type="OrthoDB" id="2866996at2759"/>
<protein>
    <submittedName>
        <fullName evidence="2">Uncharacterized protein</fullName>
    </submittedName>
</protein>
<proteinExistence type="predicted"/>
<sequence>APRRRSEVDYLWCSRHMGVEAVMHPANPRDILTIDRTLLPNNRHPSDHLPLGAVLLPTRVKLNGVLANEEQLENQLEEQLENQLEE</sequence>
<dbReference type="Proteomes" id="UP000708148">
    <property type="component" value="Unassembled WGS sequence"/>
</dbReference>
<feature type="non-terminal residue" evidence="2">
    <location>
        <position position="1"/>
    </location>
</feature>
<comment type="caution">
    <text evidence="2">The sequence shown here is derived from an EMBL/GenBank/DDBJ whole genome shotgun (WGS) entry which is preliminary data.</text>
</comment>
<gene>
    <name evidence="2" type="ORF">OSTQU699_LOCUS8089</name>
</gene>
<accession>A0A8S1J5M1</accession>
<dbReference type="AlphaFoldDB" id="A0A8S1J5M1"/>